<reference evidence="1 2" key="1">
    <citation type="submission" date="2019-12" db="EMBL/GenBank/DDBJ databases">
        <title>Litoreibacter badius sp. nov., a novel bacteriochlorophyll a-containing bacterium in the genus Litoreibacter.</title>
        <authorList>
            <person name="Kanamuro M."/>
            <person name="Takabe Y."/>
            <person name="Mori K."/>
            <person name="Takaichi S."/>
            <person name="Hanada S."/>
        </authorList>
    </citation>
    <scope>NUCLEOTIDE SEQUENCE [LARGE SCALE GENOMIC DNA]</scope>
    <source>
        <strain evidence="1 2">K6</strain>
    </source>
</reference>
<dbReference type="OrthoDB" id="7708793at2"/>
<gene>
    <name evidence="1" type="ORF">KIN_24100</name>
</gene>
<dbReference type="RefSeq" id="WP_159807172.1">
    <property type="nucleotide sequence ID" value="NZ_BLJE01000002.1"/>
</dbReference>
<dbReference type="EMBL" id="BLJE01000002">
    <property type="protein sequence ID" value="GFE65336.1"/>
    <property type="molecule type" value="Genomic_DNA"/>
</dbReference>
<dbReference type="Proteomes" id="UP000436822">
    <property type="component" value="Unassembled WGS sequence"/>
</dbReference>
<dbReference type="AlphaFoldDB" id="A0A6N6JGH7"/>
<accession>A0A6N6JGH7</accession>
<name>A0A6N6JGH7_9RHOB</name>
<comment type="caution">
    <text evidence="1">The sequence shown here is derived from an EMBL/GenBank/DDBJ whole genome shotgun (WGS) entry which is preliminary data.</text>
</comment>
<protein>
    <submittedName>
        <fullName evidence="1">Uncharacterized protein</fullName>
    </submittedName>
</protein>
<evidence type="ECO:0000313" key="1">
    <source>
        <dbReference type="EMBL" id="GFE65336.1"/>
    </source>
</evidence>
<keyword evidence="2" id="KW-1185">Reference proteome</keyword>
<sequence>MKREYQRLTEDAVHLLNEARRRLTDEISQYPTPISGCDAQFNHLLAERSKITRAVGALGSEVFVPTPRMPDPARRMESR</sequence>
<evidence type="ECO:0000313" key="2">
    <source>
        <dbReference type="Proteomes" id="UP000436822"/>
    </source>
</evidence>
<organism evidence="1 2">
    <name type="scientific">Litoreibacter roseus</name>
    <dbReference type="NCBI Taxonomy" id="2601869"/>
    <lineage>
        <taxon>Bacteria</taxon>
        <taxon>Pseudomonadati</taxon>
        <taxon>Pseudomonadota</taxon>
        <taxon>Alphaproteobacteria</taxon>
        <taxon>Rhodobacterales</taxon>
        <taxon>Roseobacteraceae</taxon>
        <taxon>Litoreibacter</taxon>
    </lineage>
</organism>
<proteinExistence type="predicted"/>